<dbReference type="SUPFAM" id="SSF54695">
    <property type="entry name" value="POZ domain"/>
    <property type="match status" value="1"/>
</dbReference>
<reference evidence="7" key="1">
    <citation type="submission" date="2025-08" db="UniProtKB">
        <authorList>
            <consortium name="RefSeq"/>
        </authorList>
    </citation>
    <scope>IDENTIFICATION</scope>
</reference>
<comment type="pathway">
    <text evidence="1">Protein modification; protein ubiquitination.</text>
</comment>
<feature type="domain" description="BTB" evidence="5">
    <location>
        <begin position="41"/>
        <end position="108"/>
    </location>
</feature>
<dbReference type="InterPro" id="IPR015915">
    <property type="entry name" value="Kelch-typ_b-propeller"/>
</dbReference>
<name>A0ABM1DUV0_PRICU</name>
<evidence type="ECO:0000313" key="7">
    <source>
        <dbReference type="RefSeq" id="XP_014663721.1"/>
    </source>
</evidence>
<dbReference type="SUPFAM" id="SSF117281">
    <property type="entry name" value="Kelch motif"/>
    <property type="match status" value="1"/>
</dbReference>
<dbReference type="InterPro" id="IPR011705">
    <property type="entry name" value="BACK"/>
</dbReference>
<evidence type="ECO:0000259" key="5">
    <source>
        <dbReference type="PROSITE" id="PS50097"/>
    </source>
</evidence>
<evidence type="ECO:0000256" key="3">
    <source>
        <dbReference type="ARBA" id="ARBA00022737"/>
    </source>
</evidence>
<dbReference type="Pfam" id="PF00651">
    <property type="entry name" value="BTB"/>
    <property type="match status" value="1"/>
</dbReference>
<dbReference type="Gene3D" id="1.25.40.420">
    <property type="match status" value="1"/>
</dbReference>
<gene>
    <name evidence="7" type="primary">LOC106806328</name>
</gene>
<dbReference type="RefSeq" id="XP_014663721.1">
    <property type="nucleotide sequence ID" value="XM_014808235.1"/>
</dbReference>
<evidence type="ECO:0000256" key="2">
    <source>
        <dbReference type="ARBA" id="ARBA00022441"/>
    </source>
</evidence>
<dbReference type="Proteomes" id="UP000695022">
    <property type="component" value="Unplaced"/>
</dbReference>
<proteinExistence type="predicted"/>
<dbReference type="GeneID" id="106806328"/>
<evidence type="ECO:0000256" key="1">
    <source>
        <dbReference type="ARBA" id="ARBA00004906"/>
    </source>
</evidence>
<dbReference type="InterPro" id="IPR017096">
    <property type="entry name" value="BTB-kelch_protein"/>
</dbReference>
<dbReference type="SMART" id="SM00612">
    <property type="entry name" value="Kelch"/>
    <property type="match status" value="4"/>
</dbReference>
<protein>
    <submittedName>
        <fullName evidence="7">Kelch-like protein 28</fullName>
    </submittedName>
</protein>
<sequence>MFEMMDNDNKSGGGGVALASRYYPDFILSGLNDLRKRGELCDVTLVVGAAKIPAHKVVLASCSPYFAAMFTGGLAERHQAEVEFPGVEPLAMAGLVEFAYTGEPLISQANVQSLLPVANLLQLGTLKEACCRYLSAQLDHANCIGIARFSEMHACRELAGKAEAYVLQNFEEVCKGEEFLQLSEEQVAGILSSDDLNVVSEETVFSGIENWIEFDPAARRGALDRLIKCVRLALLPVRYLTRCYEANKLVRDSRACKELLNEALKYHLLPEHRLKRGAVAHRANRRGALLGTIARPRRPPKVLCALGGKNGLFAVLDSVERYDASTNTWEVVAPMLEKRINFSVATLHGFMFVVGGQNSTSHLSSCERYDAQTNQWTYVASMERPRTGLSVAVVDDQLYAVGGHSGSSYLNTVQRYDPCSDEWQDVRPMTTCRCSFTSQALVTVVDAQLCGWRTFGSSYLNTVQRYRPCSDECRTVRPMTTCRCSFSLTALCYTTDDDD</sequence>
<dbReference type="PANTHER" id="PTHR24412">
    <property type="entry name" value="KELCH PROTEIN"/>
    <property type="match status" value="1"/>
</dbReference>
<dbReference type="Pfam" id="PF24681">
    <property type="entry name" value="Kelch_KLHDC2_KLHL20_DRC7"/>
    <property type="match status" value="1"/>
</dbReference>
<dbReference type="Gene3D" id="2.120.10.80">
    <property type="entry name" value="Kelch-type beta propeller"/>
    <property type="match status" value="1"/>
</dbReference>
<accession>A0ABM1DUV0</accession>
<dbReference type="SMART" id="SM00875">
    <property type="entry name" value="BACK"/>
    <property type="match status" value="1"/>
</dbReference>
<dbReference type="InterPro" id="IPR006652">
    <property type="entry name" value="Kelch_1"/>
</dbReference>
<dbReference type="Gene3D" id="3.30.710.10">
    <property type="entry name" value="Potassium Channel Kv1.1, Chain A"/>
    <property type="match status" value="1"/>
</dbReference>
<dbReference type="SMART" id="SM00225">
    <property type="entry name" value="BTB"/>
    <property type="match status" value="1"/>
</dbReference>
<keyword evidence="6" id="KW-1185">Reference proteome</keyword>
<organism evidence="6 7">
    <name type="scientific">Priapulus caudatus</name>
    <name type="common">Priapulid worm</name>
    <dbReference type="NCBI Taxonomy" id="37621"/>
    <lineage>
        <taxon>Eukaryota</taxon>
        <taxon>Metazoa</taxon>
        <taxon>Ecdysozoa</taxon>
        <taxon>Scalidophora</taxon>
        <taxon>Priapulida</taxon>
        <taxon>Priapulimorpha</taxon>
        <taxon>Priapulimorphida</taxon>
        <taxon>Priapulidae</taxon>
        <taxon>Priapulus</taxon>
    </lineage>
</organism>
<dbReference type="InterPro" id="IPR011333">
    <property type="entry name" value="SKP1/BTB/POZ_sf"/>
</dbReference>
<evidence type="ECO:0000313" key="6">
    <source>
        <dbReference type="Proteomes" id="UP000695022"/>
    </source>
</evidence>
<dbReference type="Pfam" id="PF07707">
    <property type="entry name" value="BACK"/>
    <property type="match status" value="1"/>
</dbReference>
<dbReference type="PROSITE" id="PS50097">
    <property type="entry name" value="BTB"/>
    <property type="match status" value="1"/>
</dbReference>
<keyword evidence="2" id="KW-0880">Kelch repeat</keyword>
<dbReference type="PANTHER" id="PTHR24412:SF441">
    <property type="entry name" value="KELCH-LIKE PROTEIN 28"/>
    <property type="match status" value="1"/>
</dbReference>
<evidence type="ECO:0000256" key="4">
    <source>
        <dbReference type="ARBA" id="ARBA00022786"/>
    </source>
</evidence>
<keyword evidence="3" id="KW-0677">Repeat</keyword>
<keyword evidence="4" id="KW-0833">Ubl conjugation pathway</keyword>
<dbReference type="PIRSF" id="PIRSF037037">
    <property type="entry name" value="Kelch-like_protein_gigaxonin"/>
    <property type="match status" value="1"/>
</dbReference>
<dbReference type="InterPro" id="IPR000210">
    <property type="entry name" value="BTB/POZ_dom"/>
</dbReference>